<evidence type="ECO:0000313" key="1">
    <source>
        <dbReference type="EMBL" id="QPC83009.1"/>
    </source>
</evidence>
<evidence type="ECO:0000313" key="2">
    <source>
        <dbReference type="Proteomes" id="UP000594468"/>
    </source>
</evidence>
<proteinExistence type="predicted"/>
<keyword evidence="2" id="KW-1185">Reference proteome</keyword>
<reference evidence="1 2" key="1">
    <citation type="submission" date="2020-02" db="EMBL/GenBank/DDBJ databases">
        <authorList>
            <person name="Zheng R.K."/>
            <person name="Sun C.M."/>
        </authorList>
    </citation>
    <scope>NUCLEOTIDE SEQUENCE [LARGE SCALE GENOMIC DNA]</scope>
    <source>
        <strain evidence="2">rifampicinis</strain>
    </source>
</reference>
<dbReference type="AlphaFoldDB" id="A0A7S8IF05"/>
<dbReference type="KEGG" id="pmet:G4Y79_01140"/>
<protein>
    <submittedName>
        <fullName evidence="1">Uncharacterized protein</fullName>
    </submittedName>
</protein>
<accession>A0A7S8IF05</accession>
<name>A0A7S8IF05_9CHLR</name>
<dbReference type="RefSeq" id="WP_195171078.1">
    <property type="nucleotide sequence ID" value="NZ_CP062983.1"/>
</dbReference>
<organism evidence="1 2">
    <name type="scientific">Phototrophicus methaneseepsis</name>
    <dbReference type="NCBI Taxonomy" id="2710758"/>
    <lineage>
        <taxon>Bacteria</taxon>
        <taxon>Bacillati</taxon>
        <taxon>Chloroflexota</taxon>
        <taxon>Candidatus Thermofontia</taxon>
        <taxon>Phototrophicales</taxon>
        <taxon>Phototrophicaceae</taxon>
        <taxon>Phototrophicus</taxon>
    </lineage>
</organism>
<gene>
    <name evidence="1" type="ORF">G4Y79_01140</name>
</gene>
<dbReference type="Proteomes" id="UP000594468">
    <property type="component" value="Chromosome"/>
</dbReference>
<sequence>MAFEVISYALSATPNRVYAMLKLIEELQSSSPSVDLVYSLLQPDSINKNKESAESVYGILQNLGMVSLSQDTEKTVRLVDDSFLHSFDDFRTKMQQSLLGAIKPEENNYLFTQFTAWYAVYNQRVLSLRREDLERKFHEDLYPSIIASKSTRKINDTALLSWGLWARFLGFGREYAFARGQRTLLPNAYVRVNTLLPSLLPLDGSELPIQTFLDNLSSYCPELDGGLVFNRVYESVYAQSSTQTHLSLMLSSALNTLHINGIIELIDRADALNTRQLFPSQSYQNRVSHVRFRQEITTA</sequence>
<dbReference type="EMBL" id="CP062983">
    <property type="protein sequence ID" value="QPC83009.1"/>
    <property type="molecule type" value="Genomic_DNA"/>
</dbReference>